<evidence type="ECO:0000313" key="2">
    <source>
        <dbReference type="EMBL" id="MBW0512730.1"/>
    </source>
</evidence>
<accession>A0A9Q3DYW0</accession>
<evidence type="ECO:0000256" key="1">
    <source>
        <dbReference type="SAM" id="Coils"/>
    </source>
</evidence>
<name>A0A9Q3DYW0_9BASI</name>
<sequence>MNYSIPVGTPRTKKKDQNIVTDYFQKLLKELFEVENKIEQHKINKEDINMDSASLSMIPHNPDESKDEIITEENMQGKEDISDVERLQHIILEMQQEFIEILKKCEP</sequence>
<keyword evidence="3" id="KW-1185">Reference proteome</keyword>
<organism evidence="2 3">
    <name type="scientific">Austropuccinia psidii MF-1</name>
    <dbReference type="NCBI Taxonomy" id="1389203"/>
    <lineage>
        <taxon>Eukaryota</taxon>
        <taxon>Fungi</taxon>
        <taxon>Dikarya</taxon>
        <taxon>Basidiomycota</taxon>
        <taxon>Pucciniomycotina</taxon>
        <taxon>Pucciniomycetes</taxon>
        <taxon>Pucciniales</taxon>
        <taxon>Sphaerophragmiaceae</taxon>
        <taxon>Austropuccinia</taxon>
    </lineage>
</organism>
<evidence type="ECO:0000313" key="3">
    <source>
        <dbReference type="Proteomes" id="UP000765509"/>
    </source>
</evidence>
<proteinExistence type="predicted"/>
<gene>
    <name evidence="2" type="ORF">O181_052445</name>
</gene>
<keyword evidence="1" id="KW-0175">Coiled coil</keyword>
<comment type="caution">
    <text evidence="2">The sequence shown here is derived from an EMBL/GenBank/DDBJ whole genome shotgun (WGS) entry which is preliminary data.</text>
</comment>
<protein>
    <submittedName>
        <fullName evidence="2">Uncharacterized protein</fullName>
    </submittedName>
</protein>
<dbReference type="EMBL" id="AVOT02022959">
    <property type="protein sequence ID" value="MBW0512730.1"/>
    <property type="molecule type" value="Genomic_DNA"/>
</dbReference>
<dbReference type="AlphaFoldDB" id="A0A9Q3DYW0"/>
<reference evidence="2" key="1">
    <citation type="submission" date="2021-03" db="EMBL/GenBank/DDBJ databases">
        <title>Draft genome sequence of rust myrtle Austropuccinia psidii MF-1, a brazilian biotype.</title>
        <authorList>
            <person name="Quecine M.C."/>
            <person name="Pachon D.M.R."/>
            <person name="Bonatelli M.L."/>
            <person name="Correr F.H."/>
            <person name="Franceschini L.M."/>
            <person name="Leite T.F."/>
            <person name="Margarido G.R.A."/>
            <person name="Almeida C.A."/>
            <person name="Ferrarezi J.A."/>
            <person name="Labate C.A."/>
        </authorList>
    </citation>
    <scope>NUCLEOTIDE SEQUENCE</scope>
    <source>
        <strain evidence="2">MF-1</strain>
    </source>
</reference>
<feature type="coiled-coil region" evidence="1">
    <location>
        <begin position="24"/>
        <end position="51"/>
    </location>
</feature>
<dbReference type="Proteomes" id="UP000765509">
    <property type="component" value="Unassembled WGS sequence"/>
</dbReference>